<keyword evidence="2" id="KW-1185">Reference proteome</keyword>
<dbReference type="Proteomes" id="UP001279410">
    <property type="component" value="Unassembled WGS sequence"/>
</dbReference>
<proteinExistence type="predicted"/>
<organism evidence="1 2">
    <name type="scientific">Lates japonicus</name>
    <name type="common">Japanese lates</name>
    <dbReference type="NCBI Taxonomy" id="270547"/>
    <lineage>
        <taxon>Eukaryota</taxon>
        <taxon>Metazoa</taxon>
        <taxon>Chordata</taxon>
        <taxon>Craniata</taxon>
        <taxon>Vertebrata</taxon>
        <taxon>Euteleostomi</taxon>
        <taxon>Actinopterygii</taxon>
        <taxon>Neopterygii</taxon>
        <taxon>Teleostei</taxon>
        <taxon>Neoteleostei</taxon>
        <taxon>Acanthomorphata</taxon>
        <taxon>Carangaria</taxon>
        <taxon>Carangaria incertae sedis</taxon>
        <taxon>Centropomidae</taxon>
        <taxon>Lates</taxon>
    </lineage>
</organism>
<sequence length="101" mass="11341">MEASTISFIIRATYDVFLSPTIINGMVGTQPVPSAQVKKDPNTLLPNQKQENRDCKMQADLGQQLIFPHEIASTNLKLDLVLWSPSLKSVYIIELTVPWEN</sequence>
<reference evidence="1" key="1">
    <citation type="submission" date="2022-08" db="EMBL/GenBank/DDBJ databases">
        <title>Genome sequencing of akame (Lates japonicus).</title>
        <authorList>
            <person name="Hashiguchi Y."/>
            <person name="Takahashi H."/>
        </authorList>
    </citation>
    <scope>NUCLEOTIDE SEQUENCE</scope>
    <source>
        <strain evidence="1">Kochi</strain>
    </source>
</reference>
<dbReference type="EMBL" id="BRZM01000006">
    <property type="protein sequence ID" value="GLD48568.1"/>
    <property type="molecule type" value="Genomic_DNA"/>
</dbReference>
<protein>
    <submittedName>
        <fullName evidence="1">Uncharacterized protein</fullName>
    </submittedName>
</protein>
<evidence type="ECO:0000313" key="1">
    <source>
        <dbReference type="EMBL" id="GLD48568.1"/>
    </source>
</evidence>
<dbReference type="AlphaFoldDB" id="A0AAD3M6J9"/>
<gene>
    <name evidence="1" type="ORF">AKAME5_000252500</name>
</gene>
<comment type="caution">
    <text evidence="1">The sequence shown here is derived from an EMBL/GenBank/DDBJ whole genome shotgun (WGS) entry which is preliminary data.</text>
</comment>
<evidence type="ECO:0000313" key="2">
    <source>
        <dbReference type="Proteomes" id="UP001279410"/>
    </source>
</evidence>
<name>A0AAD3M6J9_LATJO</name>
<accession>A0AAD3M6J9</accession>